<keyword evidence="19" id="KW-1185">Reference proteome</keyword>
<evidence type="ECO:0000256" key="10">
    <source>
        <dbReference type="ARBA" id="ARBA00023065"/>
    </source>
</evidence>
<dbReference type="GO" id="GO:0036444">
    <property type="term" value="P:calcium import into the mitochondrion"/>
    <property type="evidence" value="ECO:0007669"/>
    <property type="project" value="TreeGrafter"/>
</dbReference>
<evidence type="ECO:0000259" key="17">
    <source>
        <dbReference type="PROSITE" id="PS51034"/>
    </source>
</evidence>
<evidence type="ECO:0000256" key="6">
    <source>
        <dbReference type="ARBA" id="ARBA00022692"/>
    </source>
</evidence>
<reference evidence="18" key="1">
    <citation type="submission" date="2019-04" db="EMBL/GenBank/DDBJ databases">
        <title>Genome assembly of Zosterops borbonicus 15179.</title>
        <authorList>
            <person name="Leroy T."/>
            <person name="Anselmetti Y."/>
            <person name="Tilak M.-K."/>
            <person name="Nabholz B."/>
        </authorList>
    </citation>
    <scope>NUCLEOTIDE SEQUENCE</scope>
    <source>
        <strain evidence="18">HGM_15179</strain>
        <tissue evidence="18">Muscle</tissue>
    </source>
</reference>
<dbReference type="FunFam" id="2.60.40.4100:FF:000007">
    <property type="entry name" value="oncoprotein-induced transcript 3 protein"/>
    <property type="match status" value="1"/>
</dbReference>
<evidence type="ECO:0000256" key="7">
    <source>
        <dbReference type="ARBA" id="ARBA00022729"/>
    </source>
</evidence>
<evidence type="ECO:0000256" key="2">
    <source>
        <dbReference type="ARBA" id="ARBA00005653"/>
    </source>
</evidence>
<dbReference type="GO" id="GO:0051560">
    <property type="term" value="P:mitochondrial calcium ion homeostasis"/>
    <property type="evidence" value="ECO:0007669"/>
    <property type="project" value="InterPro"/>
</dbReference>
<dbReference type="Pfam" id="PF14670">
    <property type="entry name" value="FXa_inhibition"/>
    <property type="match status" value="2"/>
</dbReference>
<dbReference type="PROSITE" id="PS51034">
    <property type="entry name" value="ZP_2"/>
    <property type="match status" value="1"/>
</dbReference>
<feature type="coiled-coil region" evidence="14">
    <location>
        <begin position="280"/>
        <end position="314"/>
    </location>
</feature>
<dbReference type="Pfam" id="PF23283">
    <property type="entry name" value="D8C_UMOD"/>
    <property type="match status" value="1"/>
</dbReference>
<keyword evidence="3" id="KW-0813">Transport</keyword>
<dbReference type="InterPro" id="IPR057774">
    <property type="entry name" value="D8C_UMOD/GP2/OIT3-like"/>
</dbReference>
<evidence type="ECO:0000256" key="13">
    <source>
        <dbReference type="ARBA" id="ARBA00023180"/>
    </source>
</evidence>
<dbReference type="Gene3D" id="2.60.40.4100">
    <property type="entry name" value="Zona pellucida, ZP-C domain"/>
    <property type="match status" value="1"/>
</dbReference>
<sequence length="960" mass="107167">MLETGARLCSMVPNTGTRGKVQKLMHRKSYLNTRKNFSCALEQTAQRGCGVSLTEDTPEPSGHNPVPCALGCLNREVAPEDPLWSLQPDPTCPLKSIYVTKVQFMSATCQNGQKHHLLQAGSPGAQVVVWYQWGYMEKLSMQTLFSLLLCKKLPHCLCGPEVTVVYQNGLPVISVSLPSRRERCQFTLKPISDSVGVFLQQLQAEDRGIDRVAIYSADGTRVASSTGIDLLLLDDFKLIINDVSYHVRPPKRELLSHENATTLNDVKTLVQQLYTALSIEEHQLNKEKELIGRLEQLKEQLAPLEKVRMELSRKAEKRTTLVLWGGLAYMATQFGILARLTWWEYSWDIMEPVTYFITYGSAMAMYAYFVMTRQEYVYPDARDRQYLLFFHKGAKKTRFDLEKYNQLKDAIAQVVSSWLTLPPRGRGDAALDPCSAYISLNEPWRNTEHRINSSHGQPTCDSSIDGEWYRFTGMAGDAMPTFCIPENHCGTHAPIWMNGSHPRPADGAVRRQACASFSGNCCLWNTTIEVKACPGGYYVYRLSKPSVCFHAYCGHFYDICDVVDCQDSCLDTGDCTCSPGTTLGPDGQTCLDENECEQNNGGCSEFCVNLKNSFRCECGVGRTLGSDGKTCEEIEGCHNNNGGCSHTCIEVEDTYQCECPRGLVLSEDNHTCQVPVLCKSSSIEVNIPKDLVGGLDLSLINTSCKGVSNGTHVNIHFSLKSCGTVVDVINDKIIATNLVTGLPKQTPGSNGDIIVRTSKLLIPVTCEFPRRYTISEGYVPNLKNSPLEIMSRNQGIFPFTLEIFKDKDFDEPYRGALPTLKLRDSLYFGIEPLVHVSGLETLVESCFATPTSKIDEILKYYLIQDGCVSDDSVKQYTSKDHLAKHFQVPVFKFVGKDNKEVFLHCRILVCGALDETSRCAQGCRRRARRSAGPRREEQEKESHMADHVLTGGPIRIDFDD</sequence>
<evidence type="ECO:0000256" key="9">
    <source>
        <dbReference type="ARBA" id="ARBA00022989"/>
    </source>
</evidence>
<evidence type="ECO:0000256" key="4">
    <source>
        <dbReference type="ARBA" id="ARBA00022536"/>
    </source>
</evidence>
<feature type="domain" description="ZP" evidence="17">
    <location>
        <begin position="677"/>
        <end position="926"/>
    </location>
</feature>
<dbReference type="AlphaFoldDB" id="A0A8K1LHV8"/>
<dbReference type="PROSITE" id="PS01187">
    <property type="entry name" value="EGF_CA"/>
    <property type="match status" value="1"/>
</dbReference>
<comment type="similarity">
    <text evidence="2">Belongs to the MCU (TC 1.A.77) family.</text>
</comment>
<dbReference type="EMBL" id="SWJQ01000429">
    <property type="protein sequence ID" value="TRZ14569.1"/>
    <property type="molecule type" value="Genomic_DNA"/>
</dbReference>
<dbReference type="GO" id="GO:0005509">
    <property type="term" value="F:calcium ion binding"/>
    <property type="evidence" value="ECO:0007669"/>
    <property type="project" value="InterPro"/>
</dbReference>
<dbReference type="GO" id="GO:1990246">
    <property type="term" value="C:uniplex complex"/>
    <property type="evidence" value="ECO:0007669"/>
    <property type="project" value="TreeGrafter"/>
</dbReference>
<dbReference type="OrthoDB" id="2015116at2759"/>
<evidence type="ECO:0000256" key="8">
    <source>
        <dbReference type="ARBA" id="ARBA00022837"/>
    </source>
</evidence>
<keyword evidence="6 16" id="KW-0812">Transmembrane</keyword>
<dbReference type="GO" id="GO:0005262">
    <property type="term" value="F:calcium channel activity"/>
    <property type="evidence" value="ECO:0007669"/>
    <property type="project" value="TreeGrafter"/>
</dbReference>
<dbReference type="PANTHER" id="PTHR13462">
    <property type="entry name" value="CALCIUM UNIPORTER PROTEIN, MITOCHONDRIAL"/>
    <property type="match status" value="1"/>
</dbReference>
<evidence type="ECO:0000256" key="3">
    <source>
        <dbReference type="ARBA" id="ARBA00022448"/>
    </source>
</evidence>
<evidence type="ECO:0000256" key="1">
    <source>
        <dbReference type="ARBA" id="ARBA00004141"/>
    </source>
</evidence>
<keyword evidence="8" id="KW-0106">Calcium</keyword>
<dbReference type="Gene3D" id="2.10.25.10">
    <property type="entry name" value="Laminin"/>
    <property type="match status" value="2"/>
</dbReference>
<evidence type="ECO:0000313" key="18">
    <source>
        <dbReference type="EMBL" id="TRZ14569.1"/>
    </source>
</evidence>
<dbReference type="SMART" id="SM00179">
    <property type="entry name" value="EGF_CA"/>
    <property type="match status" value="2"/>
</dbReference>
<keyword evidence="11 16" id="KW-0472">Membrane</keyword>
<feature type="transmembrane region" description="Helical" evidence="16">
    <location>
        <begin position="321"/>
        <end position="341"/>
    </location>
</feature>
<protein>
    <recommendedName>
        <fullName evidence="17">ZP domain-containing protein</fullName>
    </recommendedName>
</protein>
<dbReference type="FunFam" id="2.10.25.10:FF:000203">
    <property type="entry name" value="oncoprotein-induced transcript 3 protein"/>
    <property type="match status" value="2"/>
</dbReference>
<keyword evidence="4" id="KW-0245">EGF-like domain</keyword>
<dbReference type="Pfam" id="PF23344">
    <property type="entry name" value="ZP-N"/>
    <property type="match status" value="1"/>
</dbReference>
<dbReference type="InterPro" id="IPR055355">
    <property type="entry name" value="ZP-C"/>
</dbReference>
<dbReference type="Gene3D" id="2.60.40.3210">
    <property type="entry name" value="Zona pellucida, ZP-N domain"/>
    <property type="match status" value="1"/>
</dbReference>
<dbReference type="InterPro" id="IPR000152">
    <property type="entry name" value="EGF-type_Asp/Asn_hydroxyl_site"/>
</dbReference>
<dbReference type="SMART" id="SM00241">
    <property type="entry name" value="ZP"/>
    <property type="match status" value="1"/>
</dbReference>
<evidence type="ECO:0000256" key="14">
    <source>
        <dbReference type="SAM" id="Coils"/>
    </source>
</evidence>
<evidence type="ECO:0000256" key="16">
    <source>
        <dbReference type="SAM" id="Phobius"/>
    </source>
</evidence>
<feature type="region of interest" description="Disordered" evidence="15">
    <location>
        <begin position="924"/>
        <end position="944"/>
    </location>
</feature>
<gene>
    <name evidence="18" type="ORF">HGM15179_012549</name>
</gene>
<evidence type="ECO:0000313" key="19">
    <source>
        <dbReference type="Proteomes" id="UP000796761"/>
    </source>
</evidence>
<evidence type="ECO:0000256" key="11">
    <source>
        <dbReference type="ARBA" id="ARBA00023136"/>
    </source>
</evidence>
<accession>A0A8K1LHV8</accession>
<keyword evidence="5" id="KW-0109">Calcium transport</keyword>
<dbReference type="InterPro" id="IPR001507">
    <property type="entry name" value="ZP_dom"/>
</dbReference>
<dbReference type="InterPro" id="IPR006769">
    <property type="entry name" value="MCU_C"/>
</dbReference>
<proteinExistence type="inferred from homology"/>
<dbReference type="PANTHER" id="PTHR13462:SF16">
    <property type="entry name" value="CALCIUM UNIPORTER PROTEIN, MITOCHONDRIAL"/>
    <property type="match status" value="1"/>
</dbReference>
<keyword evidence="13" id="KW-0325">Glycoprotein</keyword>
<evidence type="ECO:0000256" key="15">
    <source>
        <dbReference type="SAM" id="MobiDB-lite"/>
    </source>
</evidence>
<dbReference type="InterPro" id="IPR039055">
    <property type="entry name" value="MCU_fam"/>
</dbReference>
<dbReference type="Pfam" id="PF04678">
    <property type="entry name" value="MCU"/>
    <property type="match status" value="1"/>
</dbReference>
<dbReference type="InterPro" id="IPR055356">
    <property type="entry name" value="ZP-N"/>
</dbReference>
<organism evidence="18 19">
    <name type="scientific">Zosterops borbonicus</name>
    <dbReference type="NCBI Taxonomy" id="364589"/>
    <lineage>
        <taxon>Eukaryota</taxon>
        <taxon>Metazoa</taxon>
        <taxon>Chordata</taxon>
        <taxon>Craniata</taxon>
        <taxon>Vertebrata</taxon>
        <taxon>Euteleostomi</taxon>
        <taxon>Archelosauria</taxon>
        <taxon>Archosauria</taxon>
        <taxon>Dinosauria</taxon>
        <taxon>Saurischia</taxon>
        <taxon>Theropoda</taxon>
        <taxon>Coelurosauria</taxon>
        <taxon>Aves</taxon>
        <taxon>Neognathae</taxon>
        <taxon>Neoaves</taxon>
        <taxon>Telluraves</taxon>
        <taxon>Australaves</taxon>
        <taxon>Passeriformes</taxon>
        <taxon>Sylvioidea</taxon>
        <taxon>Zosteropidae</taxon>
        <taxon>Zosterops</taxon>
    </lineage>
</organism>
<keyword evidence="9 16" id="KW-1133">Transmembrane helix</keyword>
<feature type="compositionally biased region" description="Basic and acidic residues" evidence="15">
    <location>
        <begin position="933"/>
        <end position="944"/>
    </location>
</feature>
<comment type="subcellular location">
    <subcellularLocation>
        <location evidence="1">Membrane</location>
        <topology evidence="1">Multi-pass membrane protein</topology>
    </subcellularLocation>
</comment>
<keyword evidence="10" id="KW-0406">Ion transport</keyword>
<evidence type="ECO:0000256" key="12">
    <source>
        <dbReference type="ARBA" id="ARBA00023157"/>
    </source>
</evidence>
<dbReference type="InterPro" id="IPR042235">
    <property type="entry name" value="ZP-C_dom"/>
</dbReference>
<dbReference type="InterPro" id="IPR018097">
    <property type="entry name" value="EGF_Ca-bd_CS"/>
</dbReference>
<dbReference type="SUPFAM" id="SSF57196">
    <property type="entry name" value="EGF/Laminin"/>
    <property type="match status" value="2"/>
</dbReference>
<dbReference type="PRINTS" id="PR00023">
    <property type="entry name" value="ZPELLUCIDA"/>
</dbReference>
<dbReference type="CDD" id="cd00054">
    <property type="entry name" value="EGF_CA"/>
    <property type="match status" value="1"/>
</dbReference>
<dbReference type="SMART" id="SM00181">
    <property type="entry name" value="EGF"/>
    <property type="match status" value="3"/>
</dbReference>
<feature type="transmembrane region" description="Helical" evidence="16">
    <location>
        <begin position="353"/>
        <end position="371"/>
    </location>
</feature>
<keyword evidence="7" id="KW-0732">Signal</keyword>
<keyword evidence="12" id="KW-1015">Disulfide bond</keyword>
<keyword evidence="14" id="KW-0175">Coiled coil</keyword>
<dbReference type="InterPro" id="IPR048290">
    <property type="entry name" value="ZP_chr"/>
</dbReference>
<dbReference type="Pfam" id="PF00100">
    <property type="entry name" value="Zona_pellucida"/>
    <property type="match status" value="1"/>
</dbReference>
<dbReference type="PROSITE" id="PS00010">
    <property type="entry name" value="ASX_HYDROXYL"/>
    <property type="match status" value="1"/>
</dbReference>
<dbReference type="InterPro" id="IPR001881">
    <property type="entry name" value="EGF-like_Ca-bd_dom"/>
</dbReference>
<dbReference type="GO" id="GO:0015292">
    <property type="term" value="F:uniporter activity"/>
    <property type="evidence" value="ECO:0007669"/>
    <property type="project" value="TreeGrafter"/>
</dbReference>
<comment type="caution">
    <text evidence="18">The sequence shown here is derived from an EMBL/GenBank/DDBJ whole genome shotgun (WGS) entry which is preliminary data.</text>
</comment>
<evidence type="ECO:0000256" key="5">
    <source>
        <dbReference type="ARBA" id="ARBA00022568"/>
    </source>
</evidence>
<name>A0A8K1LHV8_9PASS</name>
<dbReference type="InterPro" id="IPR000742">
    <property type="entry name" value="EGF"/>
</dbReference>
<dbReference type="Proteomes" id="UP000796761">
    <property type="component" value="Unassembled WGS sequence"/>
</dbReference>